<organism evidence="1 2">
    <name type="scientific">Selenomonas timonae</name>
    <dbReference type="NCBI Taxonomy" id="2754044"/>
    <lineage>
        <taxon>Bacteria</taxon>
        <taxon>Bacillati</taxon>
        <taxon>Bacillota</taxon>
        <taxon>Negativicutes</taxon>
        <taxon>Selenomonadales</taxon>
        <taxon>Selenomonadaceae</taxon>
        <taxon>Selenomonas</taxon>
    </lineage>
</organism>
<reference evidence="1 2" key="1">
    <citation type="submission" date="2020-07" db="EMBL/GenBank/DDBJ databases">
        <title>Complete genome and description of Selenomonas timonensis sp. nov., a new bacterium isolated from a gingivitis subject.</title>
        <authorList>
            <person name="Antezack A."/>
        </authorList>
    </citation>
    <scope>NUCLEOTIDE SEQUENCE [LARGE SCALE GENOMIC DNA]</scope>
    <source>
        <strain evidence="1 2">Marseille-Q3039</strain>
    </source>
</reference>
<accession>A0A7G7VKX4</accession>
<dbReference type="Pfam" id="PF04221">
    <property type="entry name" value="RelB"/>
    <property type="match status" value="1"/>
</dbReference>
<proteinExistence type="predicted"/>
<dbReference type="Gene3D" id="1.10.1220.10">
    <property type="entry name" value="Met repressor-like"/>
    <property type="match status" value="1"/>
</dbReference>
<dbReference type="AlphaFoldDB" id="A0A7G7VKX4"/>
<evidence type="ECO:0000313" key="1">
    <source>
        <dbReference type="EMBL" id="QNH54767.1"/>
    </source>
</evidence>
<gene>
    <name evidence="1" type="ORF">H1B31_02050</name>
</gene>
<evidence type="ECO:0000313" key="2">
    <source>
        <dbReference type="Proteomes" id="UP000515480"/>
    </source>
</evidence>
<dbReference type="GO" id="GO:0006355">
    <property type="term" value="P:regulation of DNA-templated transcription"/>
    <property type="evidence" value="ECO:0007669"/>
    <property type="project" value="InterPro"/>
</dbReference>
<name>A0A7G7VKX4_9FIRM</name>
<dbReference type="Proteomes" id="UP000515480">
    <property type="component" value="Chromosome"/>
</dbReference>
<protein>
    <submittedName>
        <fullName evidence="1">Type II toxin-antitoxin system RelB/DinJ family antitoxin</fullName>
    </submittedName>
</protein>
<keyword evidence="2" id="KW-1185">Reference proteome</keyword>
<dbReference type="KEGG" id="stim:H1B31_02050"/>
<sequence>MAQDVMVRMDDDLSMRLHEVCDEIGLPISTAFLIFAKRVARDRKIPFELSAEPDPFYSESNMAHLRRGIAQLNAGRGVQHDLIEVADGE</sequence>
<dbReference type="InterPro" id="IPR007337">
    <property type="entry name" value="RelB/DinJ"/>
</dbReference>
<dbReference type="InterPro" id="IPR013321">
    <property type="entry name" value="Arc_rbn_hlx_hlx"/>
</dbReference>
<dbReference type="RefSeq" id="WP_009441494.1">
    <property type="nucleotide sequence ID" value="NZ_CP060204.1"/>
</dbReference>
<dbReference type="EMBL" id="CP060204">
    <property type="protein sequence ID" value="QNH54767.1"/>
    <property type="molecule type" value="Genomic_DNA"/>
</dbReference>